<dbReference type="EMBL" id="ATNM01000035">
    <property type="protein sequence ID" value="EPR70890.1"/>
    <property type="molecule type" value="Genomic_DNA"/>
</dbReference>
<comment type="caution">
    <text evidence="1">The sequence shown here is derived from an EMBL/GenBank/DDBJ whole genome shotgun (WGS) entry which is preliminary data.</text>
</comment>
<gene>
    <name evidence="1" type="ORF">ADICYQ_0886</name>
</gene>
<dbReference type="Proteomes" id="UP000014974">
    <property type="component" value="Unassembled WGS sequence"/>
</dbReference>
<organism evidence="1 2">
    <name type="scientific">Cyclobacterium qasimii M12-11B</name>
    <dbReference type="NCBI Taxonomy" id="641524"/>
    <lineage>
        <taxon>Bacteria</taxon>
        <taxon>Pseudomonadati</taxon>
        <taxon>Bacteroidota</taxon>
        <taxon>Cytophagia</taxon>
        <taxon>Cytophagales</taxon>
        <taxon>Cyclobacteriaceae</taxon>
        <taxon>Cyclobacterium</taxon>
    </lineage>
</organism>
<accession>S7VL20</accession>
<protein>
    <submittedName>
        <fullName evidence="1">Uncharacterized protein</fullName>
    </submittedName>
</protein>
<reference evidence="1 2" key="1">
    <citation type="journal article" date="2013" name="Genome Announc.">
        <title>Draft Genome Sequence of Cyclobacterium qasimii Strain M12-11BT, Isolated from Arctic Marine Sediment.</title>
        <authorList>
            <person name="Shivaji S."/>
            <person name="Ara S."/>
            <person name="Singh A."/>
            <person name="Kumar Pinnaka A."/>
        </authorList>
    </citation>
    <scope>NUCLEOTIDE SEQUENCE [LARGE SCALE GENOMIC DNA]</scope>
    <source>
        <strain evidence="1 2">M12-11B</strain>
    </source>
</reference>
<proteinExistence type="predicted"/>
<evidence type="ECO:0000313" key="2">
    <source>
        <dbReference type="Proteomes" id="UP000014974"/>
    </source>
</evidence>
<dbReference type="AlphaFoldDB" id="S7VL20"/>
<sequence length="40" mass="4813">MTIITYKNRKKQPITTYFFNPQALKNKRGKTIPNSRPNFR</sequence>
<name>S7VL20_9BACT</name>
<evidence type="ECO:0000313" key="1">
    <source>
        <dbReference type="EMBL" id="EPR70890.1"/>
    </source>
</evidence>